<evidence type="ECO:0000313" key="3">
    <source>
        <dbReference type="Proteomes" id="UP000467252"/>
    </source>
</evidence>
<reference evidence="2 3" key="1">
    <citation type="journal article" date="2019" name="Emerg. Microbes Infect.">
        <title>Comprehensive subspecies identification of 175 nontuberculous mycobacteria species based on 7547 genomic profiles.</title>
        <authorList>
            <person name="Matsumoto Y."/>
            <person name="Kinjo T."/>
            <person name="Motooka D."/>
            <person name="Nabeya D."/>
            <person name="Jung N."/>
            <person name="Uechi K."/>
            <person name="Horii T."/>
            <person name="Iida T."/>
            <person name="Fujita J."/>
            <person name="Nakamura S."/>
        </authorList>
    </citation>
    <scope>NUCLEOTIDE SEQUENCE [LARGE SCALE GENOMIC DNA]</scope>
    <source>
        <strain evidence="2 3">JCM 6370</strain>
    </source>
</reference>
<dbReference type="EMBL" id="AP022599">
    <property type="protein sequence ID" value="BBY80078.1"/>
    <property type="molecule type" value="Genomic_DNA"/>
</dbReference>
<dbReference type="AlphaFoldDB" id="A0A7I7UF44"/>
<evidence type="ECO:0000256" key="1">
    <source>
        <dbReference type="SAM" id="SignalP"/>
    </source>
</evidence>
<accession>A0A7I7UF44</accession>
<dbReference type="RefSeq" id="WP_163898176.1">
    <property type="nucleotide sequence ID" value="NZ_AP022599.1"/>
</dbReference>
<sequence>MPVSAVSNKVRIATAGAAVAAAAAFAPVAVSHATPAVPAPTGLGSFSAAAVEACNPAAEDCVAAANGSGSRYQNQYLWIGAANPNFQPLLGITFPNFFRLNFEACVLGGALHLSPYGGGFVGIGHGC</sequence>
<feature type="signal peptide" evidence="1">
    <location>
        <begin position="1"/>
        <end position="26"/>
    </location>
</feature>
<name>A0A7I7UF44_MYCPV</name>
<keyword evidence="1" id="KW-0732">Signal</keyword>
<gene>
    <name evidence="2" type="ORF">MPUL_12360</name>
</gene>
<protein>
    <submittedName>
        <fullName evidence="2">Uncharacterized protein</fullName>
    </submittedName>
</protein>
<organism evidence="2 3">
    <name type="scientific">Mycolicibacterium pulveris</name>
    <name type="common">Mycobacterium pulveris</name>
    <dbReference type="NCBI Taxonomy" id="36813"/>
    <lineage>
        <taxon>Bacteria</taxon>
        <taxon>Bacillati</taxon>
        <taxon>Actinomycetota</taxon>
        <taxon>Actinomycetes</taxon>
        <taxon>Mycobacteriales</taxon>
        <taxon>Mycobacteriaceae</taxon>
        <taxon>Mycolicibacterium</taxon>
    </lineage>
</organism>
<keyword evidence="3" id="KW-1185">Reference proteome</keyword>
<dbReference type="Proteomes" id="UP000467252">
    <property type="component" value="Chromosome"/>
</dbReference>
<feature type="chain" id="PRO_5038496925" evidence="1">
    <location>
        <begin position="27"/>
        <end position="127"/>
    </location>
</feature>
<evidence type="ECO:0000313" key="2">
    <source>
        <dbReference type="EMBL" id="BBY80078.1"/>
    </source>
</evidence>
<proteinExistence type="predicted"/>